<reference evidence="2 3" key="1">
    <citation type="submission" date="2019-07" db="EMBL/GenBank/DDBJ databases">
        <title>Whole genome shotgun sequence of Cyclobacterium qasimii NBRC 106168.</title>
        <authorList>
            <person name="Hosoyama A."/>
            <person name="Uohara A."/>
            <person name="Ohji S."/>
            <person name="Ichikawa N."/>
        </authorList>
    </citation>
    <scope>NUCLEOTIDE SEQUENCE [LARGE SCALE GENOMIC DNA]</scope>
    <source>
        <strain evidence="2 3">NBRC 106168</strain>
    </source>
</reference>
<protein>
    <recommendedName>
        <fullName evidence="1">Tll0287-like domain-containing protein</fullName>
    </recommendedName>
</protein>
<evidence type="ECO:0000313" key="2">
    <source>
        <dbReference type="EMBL" id="GEO21491.1"/>
    </source>
</evidence>
<keyword evidence="3" id="KW-1185">Reference proteome</keyword>
<evidence type="ECO:0000313" key="3">
    <source>
        <dbReference type="Proteomes" id="UP000321301"/>
    </source>
</evidence>
<sequence length="219" mass="24321">MKYLLFSFGLLLALGVGSCNDGKKINRDLVDQVNKSNEVKKLGEAEITEHAMEWGNEISMEAQKALMGVLQKAIQENGPENAVGFCNIEALEITKKVADKYNVNIRRVSVKNRNSKNSPNEKEKELLGAYAYNQDNGLENPPNIQKLEDGQVLLYTKAITIPNGLCLNCHGAPGTDIKESTLEKIQSLYPEDKAINYKVGDLRGMWSIALPKKEVIKDI</sequence>
<dbReference type="AlphaFoldDB" id="A0A512CBA2"/>
<dbReference type="PROSITE" id="PS51257">
    <property type="entry name" value="PROKAR_LIPOPROTEIN"/>
    <property type="match status" value="1"/>
</dbReference>
<name>A0A512CBA2_9BACT</name>
<evidence type="ECO:0000259" key="1">
    <source>
        <dbReference type="Pfam" id="PF11845"/>
    </source>
</evidence>
<proteinExistence type="predicted"/>
<organism evidence="2 3">
    <name type="scientific">Cyclobacterium qasimii</name>
    <dbReference type="NCBI Taxonomy" id="1350429"/>
    <lineage>
        <taxon>Bacteria</taxon>
        <taxon>Pseudomonadati</taxon>
        <taxon>Bacteroidota</taxon>
        <taxon>Cytophagia</taxon>
        <taxon>Cytophagales</taxon>
        <taxon>Cyclobacteriaceae</taxon>
        <taxon>Cyclobacterium</taxon>
    </lineage>
</organism>
<dbReference type="EMBL" id="BJYV01000007">
    <property type="protein sequence ID" value="GEO21491.1"/>
    <property type="molecule type" value="Genomic_DNA"/>
</dbReference>
<dbReference type="Pfam" id="PF11845">
    <property type="entry name" value="Tll0287-like"/>
    <property type="match status" value="1"/>
</dbReference>
<gene>
    <name evidence="2" type="ORF">CQA01_20250</name>
</gene>
<accession>A0A512CBA2</accession>
<dbReference type="InterPro" id="IPR021796">
    <property type="entry name" value="Tll0287-like_dom"/>
</dbReference>
<feature type="domain" description="Tll0287-like" evidence="1">
    <location>
        <begin position="57"/>
        <end position="211"/>
    </location>
</feature>
<dbReference type="Proteomes" id="UP000321301">
    <property type="component" value="Unassembled WGS sequence"/>
</dbReference>
<comment type="caution">
    <text evidence="2">The sequence shown here is derived from an EMBL/GenBank/DDBJ whole genome shotgun (WGS) entry which is preliminary data.</text>
</comment>